<proteinExistence type="predicted"/>
<dbReference type="Pfam" id="PF02120">
    <property type="entry name" value="Flg_hook"/>
    <property type="match status" value="1"/>
</dbReference>
<protein>
    <recommendedName>
        <fullName evidence="2">Flagellar hook-length control protein-like C-terminal domain-containing protein</fullName>
    </recommendedName>
</protein>
<evidence type="ECO:0000256" key="1">
    <source>
        <dbReference type="SAM" id="Coils"/>
    </source>
</evidence>
<sequence>MINFNTSKTLNIILPNTNKALNEVLKSITPKELETLSKGRDLKSIVDTLLQQSASDSSGDKKLLSMLKNNPTFKNLSSVSSSIKDLYQTLQKEKNPLPLEKQLTSFLSNIKNISEEGLKTKIQNSGLFLENKIKNLQTPLVTLKSTLTELSKILDATKLPNVQSINTQLKELLASEMFKNVSNTDLLKTLKSDLSSLTQLSKNVKNLLEQFSQRLASPLDKTLQPNDTLFSKETKSLFDKINLLNKPDLLQTQASAKELFSHDLKAVLLKSYEEVKNSTSPNKVELLKQIDKLTLQIDYHQLLSQLDNATSLYIPYSWDALEDGNITIKSAKDDKFFTDIELNLKDYGVLKLRLGMFEKNQLNININTQSKELKQILQENIATLKQQLFGAGIVPVSIRFLDDSPTLSGAYNEFNQDLNAGFEVKV</sequence>
<keyword evidence="1" id="KW-0175">Coiled coil</keyword>
<dbReference type="InterPro" id="IPR021136">
    <property type="entry name" value="Flagellar_hook_control-like_C"/>
</dbReference>
<dbReference type="AlphaFoldDB" id="A0A1W1CW87"/>
<dbReference type="InterPro" id="IPR038610">
    <property type="entry name" value="FliK-like_C_sf"/>
</dbReference>
<accession>A0A1W1CW87</accession>
<name>A0A1W1CW87_9ZZZZ</name>
<dbReference type="Gene3D" id="3.30.750.140">
    <property type="match status" value="1"/>
</dbReference>
<evidence type="ECO:0000259" key="2">
    <source>
        <dbReference type="Pfam" id="PF02120"/>
    </source>
</evidence>
<reference evidence="3" key="1">
    <citation type="submission" date="2016-10" db="EMBL/GenBank/DDBJ databases">
        <authorList>
            <person name="de Groot N.N."/>
        </authorList>
    </citation>
    <scope>NUCLEOTIDE SEQUENCE</scope>
</reference>
<feature type="domain" description="Flagellar hook-length control protein-like C-terminal" evidence="2">
    <location>
        <begin position="329"/>
        <end position="405"/>
    </location>
</feature>
<organism evidence="3">
    <name type="scientific">hydrothermal vent metagenome</name>
    <dbReference type="NCBI Taxonomy" id="652676"/>
    <lineage>
        <taxon>unclassified sequences</taxon>
        <taxon>metagenomes</taxon>
        <taxon>ecological metagenomes</taxon>
    </lineage>
</organism>
<feature type="coiled-coil region" evidence="1">
    <location>
        <begin position="359"/>
        <end position="387"/>
    </location>
</feature>
<dbReference type="EMBL" id="FPHF01000118">
    <property type="protein sequence ID" value="SFV69932.1"/>
    <property type="molecule type" value="Genomic_DNA"/>
</dbReference>
<evidence type="ECO:0000313" key="3">
    <source>
        <dbReference type="EMBL" id="SFV69932.1"/>
    </source>
</evidence>
<gene>
    <name evidence="3" type="ORF">MNB_SM-4-921</name>
</gene>